<dbReference type="Proteomes" id="UP000463224">
    <property type="component" value="Unassembled WGS sequence"/>
</dbReference>
<dbReference type="EMBL" id="WPHG01000004">
    <property type="protein sequence ID" value="MVA99039.1"/>
    <property type="molecule type" value="Genomic_DNA"/>
</dbReference>
<evidence type="ECO:0000256" key="1">
    <source>
        <dbReference type="SAM" id="SignalP"/>
    </source>
</evidence>
<sequence length="181" mass="18457">MMFTARLAFAVALVLAPVAALAQDKAAVLVTSSGQALDAFTVKTLLGRAGVANDYDPHATAADLDGRAAVVIAVGASVKGFGAAGITTETEIERTTALIDTAKAAGVKIIGVHIGGAERRQGLSEQFVQLVAPRADSLVVWKTGNADGYFDTVAAEKSIPLTQIDKLTEVGPVLAGEVAAQ</sequence>
<feature type="chain" id="PRO_5032295922" description="DUF6305 domain-containing protein" evidence="1">
    <location>
        <begin position="23"/>
        <end position="181"/>
    </location>
</feature>
<gene>
    <name evidence="3" type="ORF">GN330_17460</name>
</gene>
<comment type="caution">
    <text evidence="3">The sequence shown here is derived from an EMBL/GenBank/DDBJ whole genome shotgun (WGS) entry which is preliminary data.</text>
</comment>
<proteinExistence type="predicted"/>
<keyword evidence="1" id="KW-0732">Signal</keyword>
<evidence type="ECO:0000259" key="2">
    <source>
        <dbReference type="Pfam" id="PF19823"/>
    </source>
</evidence>
<keyword evidence="4" id="KW-1185">Reference proteome</keyword>
<dbReference type="Pfam" id="PF19823">
    <property type="entry name" value="DUF6305"/>
    <property type="match status" value="1"/>
</dbReference>
<protein>
    <recommendedName>
        <fullName evidence="2">DUF6305 domain-containing protein</fullName>
    </recommendedName>
</protein>
<evidence type="ECO:0000313" key="3">
    <source>
        <dbReference type="EMBL" id="MVA99039.1"/>
    </source>
</evidence>
<accession>A0A844QN46</accession>
<evidence type="ECO:0000313" key="4">
    <source>
        <dbReference type="Proteomes" id="UP000463224"/>
    </source>
</evidence>
<reference evidence="3 4" key="1">
    <citation type="submission" date="2019-12" db="EMBL/GenBank/DDBJ databases">
        <title>Nitratireductor arenosus sp. nov., Isolated from sea sand, Jeju island, South Korea.</title>
        <authorList>
            <person name="Kim W."/>
        </authorList>
    </citation>
    <scope>NUCLEOTIDE SEQUENCE [LARGE SCALE GENOMIC DNA]</scope>
    <source>
        <strain evidence="3 4">CAU 1489</strain>
    </source>
</reference>
<dbReference type="AlphaFoldDB" id="A0A844QN46"/>
<organism evidence="3 4">
    <name type="scientific">Nitratireductor arenosus</name>
    <dbReference type="NCBI Taxonomy" id="2682096"/>
    <lineage>
        <taxon>Bacteria</taxon>
        <taxon>Pseudomonadati</taxon>
        <taxon>Pseudomonadota</taxon>
        <taxon>Alphaproteobacteria</taxon>
        <taxon>Hyphomicrobiales</taxon>
        <taxon>Phyllobacteriaceae</taxon>
        <taxon>Nitratireductor</taxon>
    </lineage>
</organism>
<dbReference type="RefSeq" id="WP_156714002.1">
    <property type="nucleotide sequence ID" value="NZ_WPHG01000004.1"/>
</dbReference>
<feature type="domain" description="DUF6305" evidence="2">
    <location>
        <begin position="26"/>
        <end position="175"/>
    </location>
</feature>
<name>A0A844QN46_9HYPH</name>
<feature type="signal peptide" evidence="1">
    <location>
        <begin position="1"/>
        <end position="22"/>
    </location>
</feature>
<dbReference type="InterPro" id="IPR046272">
    <property type="entry name" value="DUF6305"/>
</dbReference>